<evidence type="ECO:0000313" key="2">
    <source>
        <dbReference type="EMBL" id="MEU0153243.1"/>
    </source>
</evidence>
<dbReference type="RefSeq" id="WP_355665077.1">
    <property type="nucleotide sequence ID" value="NZ_JBEXRX010000037.1"/>
</dbReference>
<accession>A0ABV2VKB1</accession>
<evidence type="ECO:0000313" key="3">
    <source>
        <dbReference type="Proteomes" id="UP001550348"/>
    </source>
</evidence>
<sequence length="125" mass="13011">MESAETDTSVMIMPSTSATMPVSMTVRAALSRSTRMVTDPKTAKMKMLRPPATTEEFMRARTSAGPSAPKNPASAQTAKTTGATTSIGPRTERGSLISGRRLRSAPFIGVTVSATCGTRHGPGPA</sequence>
<proteinExistence type="predicted"/>
<feature type="region of interest" description="Disordered" evidence="1">
    <location>
        <begin position="60"/>
        <end position="100"/>
    </location>
</feature>
<dbReference type="Proteomes" id="UP001550348">
    <property type="component" value="Unassembled WGS sequence"/>
</dbReference>
<protein>
    <submittedName>
        <fullName evidence="2">Uncharacterized protein</fullName>
    </submittedName>
</protein>
<evidence type="ECO:0000256" key="1">
    <source>
        <dbReference type="SAM" id="MobiDB-lite"/>
    </source>
</evidence>
<gene>
    <name evidence="2" type="ORF">ABZ071_15215</name>
</gene>
<name>A0ABV2VKB1_9ACTN</name>
<comment type="caution">
    <text evidence="2">The sequence shown here is derived from an EMBL/GenBank/DDBJ whole genome shotgun (WGS) entry which is preliminary data.</text>
</comment>
<organism evidence="2 3">
    <name type="scientific">Micromonospora fulviviridis</name>
    <dbReference type="NCBI Taxonomy" id="47860"/>
    <lineage>
        <taxon>Bacteria</taxon>
        <taxon>Bacillati</taxon>
        <taxon>Actinomycetota</taxon>
        <taxon>Actinomycetes</taxon>
        <taxon>Micromonosporales</taxon>
        <taxon>Micromonosporaceae</taxon>
        <taxon>Micromonospora</taxon>
    </lineage>
</organism>
<keyword evidence="3" id="KW-1185">Reference proteome</keyword>
<dbReference type="EMBL" id="JBEXRX010000037">
    <property type="protein sequence ID" value="MEU0153243.1"/>
    <property type="molecule type" value="Genomic_DNA"/>
</dbReference>
<feature type="compositionally biased region" description="Polar residues" evidence="1">
    <location>
        <begin position="73"/>
        <end position="88"/>
    </location>
</feature>
<reference evidence="2 3" key="1">
    <citation type="submission" date="2024-06" db="EMBL/GenBank/DDBJ databases">
        <title>The Natural Products Discovery Center: Release of the First 8490 Sequenced Strains for Exploring Actinobacteria Biosynthetic Diversity.</title>
        <authorList>
            <person name="Kalkreuter E."/>
            <person name="Kautsar S.A."/>
            <person name="Yang D."/>
            <person name="Bader C.D."/>
            <person name="Teijaro C.N."/>
            <person name="Fluegel L."/>
            <person name="Davis C.M."/>
            <person name="Simpson J.R."/>
            <person name="Lauterbach L."/>
            <person name="Steele A.D."/>
            <person name="Gui C."/>
            <person name="Meng S."/>
            <person name="Li G."/>
            <person name="Viehrig K."/>
            <person name="Ye F."/>
            <person name="Su P."/>
            <person name="Kiefer A.F."/>
            <person name="Nichols A."/>
            <person name="Cepeda A.J."/>
            <person name="Yan W."/>
            <person name="Fan B."/>
            <person name="Jiang Y."/>
            <person name="Adhikari A."/>
            <person name="Zheng C.-J."/>
            <person name="Schuster L."/>
            <person name="Cowan T.M."/>
            <person name="Smanski M.J."/>
            <person name="Chevrette M.G."/>
            <person name="De Carvalho L.P.S."/>
            <person name="Shen B."/>
        </authorList>
    </citation>
    <scope>NUCLEOTIDE SEQUENCE [LARGE SCALE GENOMIC DNA]</scope>
    <source>
        <strain evidence="2 3">NPDC006286</strain>
    </source>
</reference>